<dbReference type="UCSC" id="F33D11.8">
    <property type="organism name" value="c. elegans"/>
</dbReference>
<reference evidence="2 3" key="1">
    <citation type="journal article" date="1998" name="Science">
        <title>Genome sequence of the nematode C. elegans: a platform for investigating biology.</title>
        <authorList>
            <consortium name="The C. elegans sequencing consortium"/>
            <person name="Sulson J.E."/>
            <person name="Waterston R."/>
        </authorList>
    </citation>
    <scope>NUCLEOTIDE SEQUENCE [LARGE SCALE GENOMIC DNA]</scope>
    <source>
        <strain evidence="2 3">Bristol N2</strain>
    </source>
</reference>
<feature type="chain" id="PRO_5004158293" evidence="1">
    <location>
        <begin position="21"/>
        <end position="85"/>
    </location>
</feature>
<dbReference type="AlphaFoldDB" id="O44779"/>
<dbReference type="KEGG" id="cel:CELE_F33D11.8"/>
<dbReference type="SMR" id="O44779"/>
<feature type="signal peptide" evidence="1">
    <location>
        <begin position="1"/>
        <end position="20"/>
    </location>
</feature>
<dbReference type="eggNOG" id="ENOG502TIIB">
    <property type="taxonomic scope" value="Eukaryota"/>
</dbReference>
<dbReference type="CTD" id="185230"/>
<keyword evidence="2" id="KW-0527">Neuropeptide</keyword>
<keyword evidence="1" id="KW-0732">Signal</keyword>
<dbReference type="GO" id="GO:0050829">
    <property type="term" value="P:defense response to Gram-negative bacterium"/>
    <property type="evidence" value="ECO:0000315"/>
    <property type="project" value="WormBase"/>
</dbReference>
<dbReference type="RefSeq" id="NP_491699.2">
    <property type="nucleotide sequence ID" value="NM_059298.4"/>
</dbReference>
<accession>O44779</accession>
<proteinExistence type="predicted"/>
<organism evidence="2 3">
    <name type="scientific">Caenorhabditis elegans</name>
    <dbReference type="NCBI Taxonomy" id="6239"/>
    <lineage>
        <taxon>Eukaryota</taxon>
        <taxon>Metazoa</taxon>
        <taxon>Ecdysozoa</taxon>
        <taxon>Nematoda</taxon>
        <taxon>Chromadorea</taxon>
        <taxon>Rhabditida</taxon>
        <taxon>Rhabditina</taxon>
        <taxon>Rhabditomorpha</taxon>
        <taxon>Rhabditoidea</taxon>
        <taxon>Rhabditidae</taxon>
        <taxon>Peloderinae</taxon>
        <taxon>Caenorhabditis</taxon>
    </lineage>
</organism>
<dbReference type="Proteomes" id="UP000001940">
    <property type="component" value="Chromosome I"/>
</dbReference>
<protein>
    <submittedName>
        <fullName evidence="2">Neuropeptide</fullName>
    </submittedName>
</protein>
<dbReference type="PIR" id="T32770">
    <property type="entry name" value="T32770"/>
</dbReference>
<dbReference type="FunCoup" id="O44779">
    <property type="interactions" value="815"/>
</dbReference>
<dbReference type="WormBase" id="F33D11.8">
    <property type="protein sequence ID" value="CE29785"/>
    <property type="gene ID" value="WBGene00018005"/>
    <property type="gene designation" value="nlp-62"/>
</dbReference>
<name>O44779_CAEEL</name>
<gene>
    <name evidence="2 4" type="primary">nlp-62</name>
    <name evidence="2" type="ORF">CELE_F33D11.8</name>
    <name evidence="4" type="ORF">F33D11.8</name>
</gene>
<dbReference type="OrthoDB" id="5781019at2759"/>
<dbReference type="STRING" id="6239.F33D11.8.1"/>
<dbReference type="OMA" id="FNPITCY"/>
<sequence length="85" mass="10064">MVKFFVFLLFFAFLCSFTSAIPLRSLFLRSYDDINQESIARGYFAPQPVDDDNADNRPKRGIDLLKRRVEIIERNRCFFNPITCY</sequence>
<dbReference type="GO" id="GO:0007218">
    <property type="term" value="P:neuropeptide signaling pathway"/>
    <property type="evidence" value="ECO:0007669"/>
    <property type="project" value="UniProtKB-KW"/>
</dbReference>
<dbReference type="InParanoid" id="O44779"/>
<dbReference type="AGR" id="WB:WBGene00018005"/>
<dbReference type="EMBL" id="BX284601">
    <property type="protein sequence ID" value="CCD66441.1"/>
    <property type="molecule type" value="Genomic_DNA"/>
</dbReference>
<dbReference type="PaxDb" id="6239-F33D11.8"/>
<keyword evidence="3" id="KW-1185">Reference proteome</keyword>
<evidence type="ECO:0000256" key="1">
    <source>
        <dbReference type="SAM" id="SignalP"/>
    </source>
</evidence>
<dbReference type="HOGENOM" id="CLU_2514677_0_0_1"/>
<evidence type="ECO:0000313" key="2">
    <source>
        <dbReference type="EMBL" id="CCD66441.1"/>
    </source>
</evidence>
<evidence type="ECO:0000313" key="3">
    <source>
        <dbReference type="Proteomes" id="UP000001940"/>
    </source>
</evidence>
<dbReference type="GeneID" id="185230"/>
<dbReference type="Bgee" id="WBGene00018005">
    <property type="expression patterns" value="Expressed in larva and 3 other cell types or tissues"/>
</dbReference>
<evidence type="ECO:0000313" key="4">
    <source>
        <dbReference type="WormBase" id="F33D11.8"/>
    </source>
</evidence>